<dbReference type="InterPro" id="IPR000700">
    <property type="entry name" value="PAS-assoc_C"/>
</dbReference>
<organism evidence="5 6">
    <name type="scientific">Filobacillus milosensis</name>
    <dbReference type="NCBI Taxonomy" id="94137"/>
    <lineage>
        <taxon>Bacteria</taxon>
        <taxon>Bacillati</taxon>
        <taxon>Bacillota</taxon>
        <taxon>Bacilli</taxon>
        <taxon>Bacillales</taxon>
        <taxon>Bacillaceae</taxon>
        <taxon>Filobacillus</taxon>
    </lineage>
</organism>
<feature type="domain" description="PAC" evidence="2">
    <location>
        <begin position="221"/>
        <end position="273"/>
    </location>
</feature>
<dbReference type="InterPro" id="IPR013655">
    <property type="entry name" value="PAS_fold_3"/>
</dbReference>
<dbReference type="InterPro" id="IPR035965">
    <property type="entry name" value="PAS-like_dom_sf"/>
</dbReference>
<dbReference type="SMART" id="SM00086">
    <property type="entry name" value="PAC"/>
    <property type="match status" value="3"/>
</dbReference>
<dbReference type="InterPro" id="IPR001633">
    <property type="entry name" value="EAL_dom"/>
</dbReference>
<evidence type="ECO:0000259" key="1">
    <source>
        <dbReference type="PROSITE" id="PS50112"/>
    </source>
</evidence>
<dbReference type="SUPFAM" id="SSF55785">
    <property type="entry name" value="PYP-like sensor domain (PAS domain)"/>
    <property type="match status" value="3"/>
</dbReference>
<gene>
    <name evidence="5" type="ORF">E3U55_11445</name>
</gene>
<dbReference type="PANTHER" id="PTHR44757:SF2">
    <property type="entry name" value="BIOFILM ARCHITECTURE MAINTENANCE PROTEIN MBAA"/>
    <property type="match status" value="1"/>
</dbReference>
<dbReference type="Pfam" id="PF00563">
    <property type="entry name" value="EAL"/>
    <property type="match status" value="1"/>
</dbReference>
<evidence type="ECO:0000313" key="5">
    <source>
        <dbReference type="EMBL" id="TFB18879.1"/>
    </source>
</evidence>
<dbReference type="SUPFAM" id="SSF55073">
    <property type="entry name" value="Nucleotide cyclase"/>
    <property type="match status" value="1"/>
</dbReference>
<dbReference type="OrthoDB" id="9759607at2"/>
<dbReference type="CDD" id="cd01949">
    <property type="entry name" value="GGDEF"/>
    <property type="match status" value="1"/>
</dbReference>
<feature type="domain" description="PAC" evidence="2">
    <location>
        <begin position="349"/>
        <end position="401"/>
    </location>
</feature>
<evidence type="ECO:0000259" key="2">
    <source>
        <dbReference type="PROSITE" id="PS50113"/>
    </source>
</evidence>
<dbReference type="InterPro" id="IPR000160">
    <property type="entry name" value="GGDEF_dom"/>
</dbReference>
<evidence type="ECO:0000259" key="3">
    <source>
        <dbReference type="PROSITE" id="PS50883"/>
    </source>
</evidence>
<protein>
    <submittedName>
        <fullName evidence="5">Phosphodiesterase</fullName>
    </submittedName>
</protein>
<dbReference type="RefSeq" id="WP_134340587.1">
    <property type="nucleotide sequence ID" value="NZ_SOPW01000012.1"/>
</dbReference>
<dbReference type="Gene3D" id="3.30.450.20">
    <property type="entry name" value="PAS domain"/>
    <property type="match status" value="3"/>
</dbReference>
<dbReference type="NCBIfam" id="TIGR00229">
    <property type="entry name" value="sensory_box"/>
    <property type="match status" value="1"/>
</dbReference>
<feature type="domain" description="PAS" evidence="1">
    <location>
        <begin position="21"/>
        <end position="91"/>
    </location>
</feature>
<dbReference type="Pfam" id="PF00990">
    <property type="entry name" value="GGDEF"/>
    <property type="match status" value="1"/>
</dbReference>
<dbReference type="SMART" id="SM00267">
    <property type="entry name" value="GGDEF"/>
    <property type="match status" value="1"/>
</dbReference>
<dbReference type="InterPro" id="IPR043128">
    <property type="entry name" value="Rev_trsase/Diguanyl_cyclase"/>
</dbReference>
<dbReference type="CDD" id="cd01948">
    <property type="entry name" value="EAL"/>
    <property type="match status" value="1"/>
</dbReference>
<accession>A0A4Y8IF97</accession>
<proteinExistence type="predicted"/>
<dbReference type="InterPro" id="IPR029787">
    <property type="entry name" value="Nucleotide_cyclase"/>
</dbReference>
<dbReference type="PROSITE" id="PS50113">
    <property type="entry name" value="PAC"/>
    <property type="match status" value="2"/>
</dbReference>
<dbReference type="Gene3D" id="2.10.70.100">
    <property type="match status" value="1"/>
</dbReference>
<sequence>MAGMDLTHQTTLKLNHLDHSQLRMYHNVFKNFPDGIITIDHTGKIIDFNNQITHMFGYDASDLSLQPFDQFLVDNFRDTTKDYFYKVLNGRSVKHYSKVLHKTGYEVPVKITSTPIYENNEVIGLFTIVHDLIETERNLIDLSSIKDKLVSAQAVANIGTWEVDIPNNQIHWSDPVYKIYDREEWKKQPLDLEKILSVTHQKDYHRFKTALEEAIEYGTSFQMDYRVMTEDDDVRILHVRGDSIINKNGGVTRLIGIVQDVTKLRNMEYSLEANHERLQKIYDSLDMIVCSFNLDNKRLDYVSKGIERMINVNVEHVYHSDFNWTSYIHPADLKRFSRNRRKMLRGDKVKHEYRIISRDSEIKWVEEQAIPIFDQEGRISQIDGILIDFTERKLYEQQMEFITNHDHLTGLKNRRNFESHINNLLSQKKLHPFWLIYLDLDNFKSINDSLGHDIGDKVLVMTGSKIESIVEERGIASRLNGDEFIIMINKLRDGETIDDIAIRLKASLERKMVIEEYPLQVTSSIGVTHYPEHGSNLNELINNADRAVRYIKGTGKNSWQIFEENVEKRTFNDYELEQDLYFAVENNELDVYLQPIMKKDSPQTSYAEALVRWKHPVHGLIPPSAFIPIAEQSGFIHQIDEFVFKRTCEIIQRWKMDYQIDLTVSNNVSPKRFLRHSFITNVKNTLNHFQVDARNIIFEITETTLIHDPEIVHKTINDFRKLGIRFALDDFGTGYSSISHVSMFNIDFLKIDRQFIQDIHLNKRNQAILKGITNFTSELNIPMIAEGIETAEELEFLQKLNCAYFQGYYFSKPCDLETFKEFMLG</sequence>
<dbReference type="InterPro" id="IPR052155">
    <property type="entry name" value="Biofilm_reg_signaling"/>
</dbReference>
<dbReference type="Pfam" id="PF13426">
    <property type="entry name" value="PAS_9"/>
    <property type="match status" value="1"/>
</dbReference>
<feature type="domain" description="EAL" evidence="3">
    <location>
        <begin position="573"/>
        <end position="825"/>
    </location>
</feature>
<dbReference type="PROSITE" id="PS50112">
    <property type="entry name" value="PAS"/>
    <property type="match status" value="2"/>
</dbReference>
<dbReference type="InterPro" id="IPR000014">
    <property type="entry name" value="PAS"/>
</dbReference>
<dbReference type="PROSITE" id="PS50887">
    <property type="entry name" value="GGDEF"/>
    <property type="match status" value="1"/>
</dbReference>
<feature type="domain" description="GGDEF" evidence="4">
    <location>
        <begin position="431"/>
        <end position="564"/>
    </location>
</feature>
<dbReference type="PROSITE" id="PS50883">
    <property type="entry name" value="EAL"/>
    <property type="match status" value="1"/>
</dbReference>
<comment type="caution">
    <text evidence="5">The sequence shown here is derived from an EMBL/GenBank/DDBJ whole genome shotgun (WGS) entry which is preliminary data.</text>
</comment>
<dbReference type="InterPro" id="IPR035919">
    <property type="entry name" value="EAL_sf"/>
</dbReference>
<dbReference type="Gene3D" id="3.30.70.270">
    <property type="match status" value="1"/>
</dbReference>
<name>A0A4Y8IF97_9BACI</name>
<feature type="domain" description="PAS" evidence="1">
    <location>
        <begin position="274"/>
        <end position="347"/>
    </location>
</feature>
<dbReference type="PANTHER" id="PTHR44757">
    <property type="entry name" value="DIGUANYLATE CYCLASE DGCP"/>
    <property type="match status" value="1"/>
</dbReference>
<dbReference type="NCBIfam" id="TIGR00254">
    <property type="entry name" value="GGDEF"/>
    <property type="match status" value="1"/>
</dbReference>
<dbReference type="SUPFAM" id="SSF141868">
    <property type="entry name" value="EAL domain-like"/>
    <property type="match status" value="1"/>
</dbReference>
<dbReference type="CDD" id="cd00130">
    <property type="entry name" value="PAS"/>
    <property type="match status" value="3"/>
</dbReference>
<dbReference type="SMART" id="SM00052">
    <property type="entry name" value="EAL"/>
    <property type="match status" value="1"/>
</dbReference>
<evidence type="ECO:0000313" key="6">
    <source>
        <dbReference type="Proteomes" id="UP000297975"/>
    </source>
</evidence>
<dbReference type="Proteomes" id="UP000297975">
    <property type="component" value="Unassembled WGS sequence"/>
</dbReference>
<dbReference type="EMBL" id="SOPW01000012">
    <property type="protein sequence ID" value="TFB18879.1"/>
    <property type="molecule type" value="Genomic_DNA"/>
</dbReference>
<dbReference type="AlphaFoldDB" id="A0A4Y8IF97"/>
<keyword evidence="6" id="KW-1185">Reference proteome</keyword>
<dbReference type="InterPro" id="IPR001610">
    <property type="entry name" value="PAC"/>
</dbReference>
<dbReference type="Gene3D" id="3.20.20.450">
    <property type="entry name" value="EAL domain"/>
    <property type="match status" value="1"/>
</dbReference>
<reference evidence="5 6" key="1">
    <citation type="submission" date="2019-03" db="EMBL/GenBank/DDBJ databases">
        <authorList>
            <person name="He R.-H."/>
        </authorList>
    </citation>
    <scope>NUCLEOTIDE SEQUENCE [LARGE SCALE GENOMIC DNA]</scope>
    <source>
        <strain evidence="6">SH 714</strain>
    </source>
</reference>
<dbReference type="SMART" id="SM00091">
    <property type="entry name" value="PAS"/>
    <property type="match status" value="3"/>
</dbReference>
<dbReference type="Pfam" id="PF08447">
    <property type="entry name" value="PAS_3"/>
    <property type="match status" value="2"/>
</dbReference>
<evidence type="ECO:0000259" key="4">
    <source>
        <dbReference type="PROSITE" id="PS50887"/>
    </source>
</evidence>